<sequence length="618" mass="68796">MRLTRLSPAVAQLEHCGPVNSNDEDYLSCVNQHLNQAIQIEDLKMCSSFESPVSVAADDLDLVCTIDRAVVSYISGVKSDTSSVGSNIHHDPDTLSSFLFSSSSSFSTFSPSFSSPSSSHSSSSVSEFQLTSPSLSTLCGPPEGQDLLFSYTQQEKPPERCLFPKTPKLEHASKYHICKNMSKKHLHFENKEKLLQCLCTDSNKDKEGTQHLNIHNSSDAKELSTLQQCKNASGPSRFIGDGGINGNQSDGQSCQWMDCRATYGRKEELVRHIEKVHIDQRKGEDFTCFWAGCVRQHKPFNARYKLLIHMRVHSGEKPNKCMFEGCNKAFSRLENLKIHLRSHTGEKPYICQHPGCLKAFSNSSDRAKHQRTHLDTKPYACQLPGCTKRYTDPSSLRKHVKAHSGKALQTQDKGQLRNKVEQEVVDVCLGLQHLHGSIPAVHSPDHRCSGSLTNIHQESFTAYSEDNESSSGNKARSISMSLDQSNTHRNMELHNHLSSNKISRPRISQLVCGINMINGTNELQSVSESPHQKFNQTFNEAPLNHQVFQASCNRLEHISNNGREDLHNFDQNGFAFTCVNSSGYGLSQDTSAASGNHPPPFFVPVGIYDRCLSQICSL</sequence>
<evidence type="ECO:0000256" key="11">
    <source>
        <dbReference type="ARBA" id="ARBA00023242"/>
    </source>
</evidence>
<dbReference type="Pfam" id="PF23561">
    <property type="entry name" value="zf-C2H2_15"/>
    <property type="match status" value="1"/>
</dbReference>
<dbReference type="InterPro" id="IPR013087">
    <property type="entry name" value="Znf_C2H2_type"/>
</dbReference>
<keyword evidence="11" id="KW-0539">Nucleus</keyword>
<feature type="domain" description="C2H2-type" evidence="13">
    <location>
        <begin position="349"/>
        <end position="378"/>
    </location>
</feature>
<accession>A0A9W7WVV0</accession>
<evidence type="ECO:0000313" key="14">
    <source>
        <dbReference type="EMBL" id="KAI7809165.1"/>
    </source>
</evidence>
<gene>
    <name evidence="14" type="ORF">IRJ41_001260</name>
</gene>
<evidence type="ECO:0000256" key="4">
    <source>
        <dbReference type="ARBA" id="ARBA00022723"/>
    </source>
</evidence>
<feature type="domain" description="C2H2-type" evidence="13">
    <location>
        <begin position="379"/>
        <end position="408"/>
    </location>
</feature>
<name>A0A9W7WVV0_TRIRA</name>
<keyword evidence="5" id="KW-0677">Repeat</keyword>
<evidence type="ECO:0000256" key="2">
    <source>
        <dbReference type="ARBA" id="ARBA00010831"/>
    </source>
</evidence>
<dbReference type="PROSITE" id="PS00028">
    <property type="entry name" value="ZINC_FINGER_C2H2_1"/>
    <property type="match status" value="4"/>
</dbReference>
<evidence type="ECO:0000256" key="8">
    <source>
        <dbReference type="ARBA" id="ARBA00023015"/>
    </source>
</evidence>
<feature type="domain" description="C2H2-type" evidence="13">
    <location>
        <begin position="286"/>
        <end position="318"/>
    </location>
</feature>
<evidence type="ECO:0000313" key="15">
    <source>
        <dbReference type="Proteomes" id="UP001059041"/>
    </source>
</evidence>
<evidence type="ECO:0000256" key="12">
    <source>
        <dbReference type="PROSITE-ProRule" id="PRU00042"/>
    </source>
</evidence>
<dbReference type="FunFam" id="3.30.160.60:FF:000031">
    <property type="entry name" value="GLI family zinc finger 3"/>
    <property type="match status" value="1"/>
</dbReference>
<dbReference type="FunFam" id="3.30.160.60:FF:000019">
    <property type="entry name" value="GLI family zinc finger 3"/>
    <property type="match status" value="1"/>
</dbReference>
<feature type="domain" description="C2H2-type" evidence="13">
    <location>
        <begin position="319"/>
        <end position="348"/>
    </location>
</feature>
<dbReference type="GO" id="GO:0000978">
    <property type="term" value="F:RNA polymerase II cis-regulatory region sequence-specific DNA binding"/>
    <property type="evidence" value="ECO:0007669"/>
    <property type="project" value="TreeGrafter"/>
</dbReference>
<keyword evidence="9" id="KW-0238">DNA-binding</keyword>
<dbReference type="GO" id="GO:0005634">
    <property type="term" value="C:nucleus"/>
    <property type="evidence" value="ECO:0007669"/>
    <property type="project" value="UniProtKB-SubCell"/>
</dbReference>
<dbReference type="AlphaFoldDB" id="A0A9W7WVV0"/>
<keyword evidence="6 12" id="KW-0863">Zinc-finger</keyword>
<protein>
    <submittedName>
        <fullName evidence="14">Zinc finger protein GLIS1-like</fullName>
    </submittedName>
</protein>
<organism evidence="14 15">
    <name type="scientific">Triplophysa rosa</name>
    <name type="common">Cave loach</name>
    <dbReference type="NCBI Taxonomy" id="992332"/>
    <lineage>
        <taxon>Eukaryota</taxon>
        <taxon>Metazoa</taxon>
        <taxon>Chordata</taxon>
        <taxon>Craniata</taxon>
        <taxon>Vertebrata</taxon>
        <taxon>Euteleostomi</taxon>
        <taxon>Actinopterygii</taxon>
        <taxon>Neopterygii</taxon>
        <taxon>Teleostei</taxon>
        <taxon>Ostariophysi</taxon>
        <taxon>Cypriniformes</taxon>
        <taxon>Nemacheilidae</taxon>
        <taxon>Triplophysa</taxon>
    </lineage>
</organism>
<keyword evidence="10" id="KW-0804">Transcription</keyword>
<evidence type="ECO:0000256" key="9">
    <source>
        <dbReference type="ARBA" id="ARBA00023125"/>
    </source>
</evidence>
<dbReference type="PROSITE" id="PS50157">
    <property type="entry name" value="ZINC_FINGER_C2H2_2"/>
    <property type="match status" value="5"/>
</dbReference>
<evidence type="ECO:0000256" key="1">
    <source>
        <dbReference type="ARBA" id="ARBA00004123"/>
    </source>
</evidence>
<dbReference type="FunFam" id="3.30.160.60:FF:000453">
    <property type="entry name" value="GLIS family zinc finger 3"/>
    <property type="match status" value="1"/>
</dbReference>
<comment type="caution">
    <text evidence="14">The sequence shown here is derived from an EMBL/GenBank/DDBJ whole genome shotgun (WGS) entry which is preliminary data.</text>
</comment>
<dbReference type="Gene3D" id="3.30.160.60">
    <property type="entry name" value="Classic Zinc Finger"/>
    <property type="match status" value="5"/>
</dbReference>
<feature type="domain" description="C2H2-type" evidence="13">
    <location>
        <begin position="252"/>
        <end position="282"/>
    </location>
</feature>
<dbReference type="GO" id="GO:0000981">
    <property type="term" value="F:DNA-binding transcription factor activity, RNA polymerase II-specific"/>
    <property type="evidence" value="ECO:0007669"/>
    <property type="project" value="TreeGrafter"/>
</dbReference>
<evidence type="ECO:0000256" key="6">
    <source>
        <dbReference type="ARBA" id="ARBA00022771"/>
    </source>
</evidence>
<evidence type="ECO:0000256" key="10">
    <source>
        <dbReference type="ARBA" id="ARBA00023163"/>
    </source>
</evidence>
<dbReference type="EMBL" id="JAFHDT010000005">
    <property type="protein sequence ID" value="KAI7809165.1"/>
    <property type="molecule type" value="Genomic_DNA"/>
</dbReference>
<evidence type="ECO:0000259" key="13">
    <source>
        <dbReference type="PROSITE" id="PS50157"/>
    </source>
</evidence>
<keyword evidence="15" id="KW-1185">Reference proteome</keyword>
<dbReference type="InterPro" id="IPR036236">
    <property type="entry name" value="Znf_C2H2_sf"/>
</dbReference>
<keyword evidence="8" id="KW-0805">Transcription regulation</keyword>
<keyword evidence="3" id="KW-0678">Repressor</keyword>
<dbReference type="PANTHER" id="PTHR45718">
    <property type="entry name" value="TRANSCRIPTIONAL ACTIVATOR CUBITUS INTERRUPTUS"/>
    <property type="match status" value="1"/>
</dbReference>
<proteinExistence type="inferred from homology"/>
<dbReference type="InterPro" id="IPR056436">
    <property type="entry name" value="Znf-C2H2_ZIC1-5/GLI1-3-like"/>
</dbReference>
<dbReference type="FunFam" id="3.30.160.60:FF:000048">
    <property type="entry name" value="GLI family zinc finger 3"/>
    <property type="match status" value="1"/>
</dbReference>
<dbReference type="SUPFAM" id="SSF57667">
    <property type="entry name" value="beta-beta-alpha zinc fingers"/>
    <property type="match status" value="3"/>
</dbReference>
<dbReference type="SMART" id="SM00355">
    <property type="entry name" value="ZnF_C2H2"/>
    <property type="match status" value="5"/>
</dbReference>
<dbReference type="Proteomes" id="UP001059041">
    <property type="component" value="Linkage Group LG5"/>
</dbReference>
<evidence type="ECO:0000256" key="3">
    <source>
        <dbReference type="ARBA" id="ARBA00022491"/>
    </source>
</evidence>
<evidence type="ECO:0000256" key="5">
    <source>
        <dbReference type="ARBA" id="ARBA00022737"/>
    </source>
</evidence>
<keyword evidence="4" id="KW-0479">Metal-binding</keyword>
<dbReference type="InterPro" id="IPR043359">
    <property type="entry name" value="GLI-like"/>
</dbReference>
<dbReference type="Pfam" id="PF00096">
    <property type="entry name" value="zf-C2H2"/>
    <property type="match status" value="2"/>
</dbReference>
<dbReference type="FunFam" id="3.30.160.60:FF:000036">
    <property type="entry name" value="GLI family zinc finger 3"/>
    <property type="match status" value="1"/>
</dbReference>
<comment type="subcellular location">
    <subcellularLocation>
        <location evidence="1">Nucleus</location>
    </subcellularLocation>
</comment>
<reference evidence="14" key="1">
    <citation type="submission" date="2021-02" db="EMBL/GenBank/DDBJ databases">
        <title>Comparative genomics reveals that relaxation of natural selection precedes convergent phenotypic evolution of cavefish.</title>
        <authorList>
            <person name="Peng Z."/>
        </authorList>
    </citation>
    <scope>NUCLEOTIDE SEQUENCE</scope>
    <source>
        <tissue evidence="14">Muscle</tissue>
    </source>
</reference>
<evidence type="ECO:0000256" key="7">
    <source>
        <dbReference type="ARBA" id="ARBA00022833"/>
    </source>
</evidence>
<comment type="similarity">
    <text evidence="2">Belongs to the GLI C2H2-type zinc-finger protein family.</text>
</comment>
<keyword evidence="7" id="KW-0862">Zinc</keyword>
<dbReference type="PANTHER" id="PTHR45718:SF3">
    <property type="entry name" value="ZINC FINGER PROTEIN GLIS1"/>
    <property type="match status" value="1"/>
</dbReference>
<dbReference type="GO" id="GO:0008270">
    <property type="term" value="F:zinc ion binding"/>
    <property type="evidence" value="ECO:0007669"/>
    <property type="project" value="UniProtKB-KW"/>
</dbReference>